<keyword evidence="2" id="KW-1185">Reference proteome</keyword>
<dbReference type="Pfam" id="PF03099">
    <property type="entry name" value="BPL_LplA_LipB"/>
    <property type="match status" value="1"/>
</dbReference>
<evidence type="ECO:0000313" key="2">
    <source>
        <dbReference type="Proteomes" id="UP001652740"/>
    </source>
</evidence>
<sequence length="982" mass="109105">MLFTPIYIAMTFIKTWRIRSFRARLLEFLNGNTSVAFCKVPENAAETPTLSSKLCTNPKNAYLCDLLDYTNATRICSMKPTQCIEISDWVACAGGLPLGFNEHSPVSDLDVDVLFECEMEPHEASSYQNIAHLDTMGQPVAWKAGSHLAIVLKTNMENLSVIGFNFVGGEFVIDHKLPVVRVQTVQLSGEPNKATDPSMRTLRSEIQHSLKASHDEFRWPVHAALLRKLSKVVDIKSDIKSSVEMNGSRELILDTMTLSRKNVTLADVSVNTTKSLSAEDDVEKPADIKMNTLEPSQKASEKTIEHTIERMLEKTIEKSPEKKIVKAQQQSNDSELVVENVTVEIQHSITPKKSSLKLDLRKGTSQLSSSLLNISSQIKSVTTHKRVVSTTGPKKSQPPIESCPQIKEDCTKGSSSQQCTPKSTKCSRPLVNTKSPNVLIYSDSIAARDNLEASLRKVLDCDRYTVYAVSREALEAGAWRGRAALVAAAGCVGRAAPLLLAHLLSGGRLLALCSDLLHAVLPYYKTAEVRENEIVQFSYDKWKSVKMKHHIFCYQASPAKKQFSTESDRQASQDNNICWPSKYTGHPGHELDIQVLASEETWRTPSLLQATDLTNNGIAIFSQIHLEADPSDYLGEEGIKSNEARLEIIHKILGDILGLHVVNPREISPVEYTRGFFLGNHVHKLSLVEQWCTPTPEGRRVQKLGDLTIQWCLRGETPIEPPSETFLPVYVYECPEHFSTVEYFDNLTSKQMGLVVPDVVVRPRARARNRWLSPPGQASVSLQVWQKMSPSLPLLQHAAALAAVRTIRSRPTYEHLDIRIKWPNDIYYGRELKIGGTITTANCIGDDVIIHIGTGVNISNSVPTTCVNDIISEYNKRHGSSLAAFSVECFLALYCSHLETILEDMAAPGGIKRFLEHYYQYWLHTGEEIRLQREGTATPVSGCISGVDEAGWLLVNTPIGELRVAPDGNTFDIMSGLIAPKL</sequence>
<dbReference type="RefSeq" id="XP_052754137.1">
    <property type="nucleotide sequence ID" value="XM_052898177.1"/>
</dbReference>
<protein>
    <submittedName>
        <fullName evidence="3">Biotin--protein ligase</fullName>
    </submittedName>
</protein>
<feature type="domain" description="BPL/LPL catalytic" evidence="1">
    <location>
        <begin position="723"/>
        <end position="906"/>
    </location>
</feature>
<accession>A0ABM3MS06</accession>
<dbReference type="Gene3D" id="3.30.930.10">
    <property type="entry name" value="Bira Bifunctional Protein, Domain 2"/>
    <property type="match status" value="1"/>
</dbReference>
<dbReference type="SUPFAM" id="SSF55681">
    <property type="entry name" value="Class II aaRS and biotin synthetases"/>
    <property type="match status" value="1"/>
</dbReference>
<dbReference type="PANTHER" id="PTHR12835:SF5">
    <property type="entry name" value="BIOTIN--PROTEIN LIGASE"/>
    <property type="match status" value="1"/>
</dbReference>
<dbReference type="PROSITE" id="PS51733">
    <property type="entry name" value="BPL_LPL_CATALYTIC"/>
    <property type="match status" value="1"/>
</dbReference>
<dbReference type="Proteomes" id="UP001652740">
    <property type="component" value="Unplaced"/>
</dbReference>
<dbReference type="PANTHER" id="PTHR12835">
    <property type="entry name" value="BIOTIN PROTEIN LIGASE"/>
    <property type="match status" value="1"/>
</dbReference>
<name>A0ABM3MS06_GALME</name>
<dbReference type="GeneID" id="113520244"/>
<organism evidence="2 3">
    <name type="scientific">Galleria mellonella</name>
    <name type="common">Greater wax moth</name>
    <dbReference type="NCBI Taxonomy" id="7137"/>
    <lineage>
        <taxon>Eukaryota</taxon>
        <taxon>Metazoa</taxon>
        <taxon>Ecdysozoa</taxon>
        <taxon>Arthropoda</taxon>
        <taxon>Hexapoda</taxon>
        <taxon>Insecta</taxon>
        <taxon>Pterygota</taxon>
        <taxon>Neoptera</taxon>
        <taxon>Endopterygota</taxon>
        <taxon>Lepidoptera</taxon>
        <taxon>Glossata</taxon>
        <taxon>Ditrysia</taxon>
        <taxon>Pyraloidea</taxon>
        <taxon>Pyralidae</taxon>
        <taxon>Galleriinae</taxon>
        <taxon>Galleria</taxon>
    </lineage>
</organism>
<gene>
    <name evidence="3" type="primary">LOC113520244</name>
</gene>
<evidence type="ECO:0000313" key="3">
    <source>
        <dbReference type="RefSeq" id="XP_052754137.1"/>
    </source>
</evidence>
<dbReference type="InterPro" id="IPR004143">
    <property type="entry name" value="BPL_LPL_catalytic"/>
</dbReference>
<keyword evidence="3" id="KW-0436">Ligase</keyword>
<reference evidence="3" key="1">
    <citation type="submission" date="2025-08" db="UniProtKB">
        <authorList>
            <consortium name="RefSeq"/>
        </authorList>
    </citation>
    <scope>IDENTIFICATION</scope>
    <source>
        <tissue evidence="3">Whole larvae</tissue>
    </source>
</reference>
<dbReference type="InterPro" id="IPR045864">
    <property type="entry name" value="aa-tRNA-synth_II/BPL/LPL"/>
</dbReference>
<proteinExistence type="predicted"/>
<evidence type="ECO:0000259" key="1">
    <source>
        <dbReference type="PROSITE" id="PS51733"/>
    </source>
</evidence>
<dbReference type="GO" id="GO:0016874">
    <property type="term" value="F:ligase activity"/>
    <property type="evidence" value="ECO:0007669"/>
    <property type="project" value="UniProtKB-KW"/>
</dbReference>